<evidence type="ECO:0000259" key="2">
    <source>
        <dbReference type="Pfam" id="PF00437"/>
    </source>
</evidence>
<reference evidence="3" key="3">
    <citation type="submission" date="2021-11" db="EMBL/GenBank/DDBJ databases">
        <authorList>
            <person name="Munson-Mcgee J."/>
            <person name="Field E."/>
            <person name="Bateson M."/>
            <person name="Rooney C."/>
            <person name="Stepanauskas R."/>
            <person name="Young M."/>
        </authorList>
    </citation>
    <scope>NUCLEOTIDE SEQUENCE</scope>
    <source>
        <strain evidence="3">SCGC AB-777_F03</strain>
    </source>
</reference>
<comment type="caution">
    <text evidence="3">The sequence shown here is derived from an EMBL/GenBank/DDBJ whole genome shotgun (WGS) entry which is preliminary data.</text>
</comment>
<dbReference type="PANTHER" id="PTHR30486">
    <property type="entry name" value="TWITCHING MOTILITY PROTEIN PILT"/>
    <property type="match status" value="1"/>
</dbReference>
<dbReference type="EMBL" id="QEFP02000010">
    <property type="protein sequence ID" value="MCC5447149.1"/>
    <property type="molecule type" value="Genomic_DNA"/>
</dbReference>
<evidence type="ECO:0000313" key="3">
    <source>
        <dbReference type="EMBL" id="MCC5447149.1"/>
    </source>
</evidence>
<evidence type="ECO:0000256" key="1">
    <source>
        <dbReference type="ARBA" id="ARBA00006611"/>
    </source>
</evidence>
<dbReference type="Pfam" id="PF00437">
    <property type="entry name" value="T2SSE"/>
    <property type="match status" value="1"/>
</dbReference>
<protein>
    <submittedName>
        <fullName evidence="3">Type II/IV secretion system ATPase subunit</fullName>
    </submittedName>
</protein>
<dbReference type="InterPro" id="IPR027417">
    <property type="entry name" value="P-loop_NTPase"/>
</dbReference>
<evidence type="ECO:0000313" key="4">
    <source>
        <dbReference type="Proteomes" id="UP000245509"/>
    </source>
</evidence>
<dbReference type="GO" id="GO:0016887">
    <property type="term" value="F:ATP hydrolysis activity"/>
    <property type="evidence" value="ECO:0007669"/>
    <property type="project" value="InterPro"/>
</dbReference>
<accession>A0AAE3JHC0</accession>
<dbReference type="InterPro" id="IPR001482">
    <property type="entry name" value="T2SS/T4SS_dom"/>
</dbReference>
<comment type="similarity">
    <text evidence="1">Belongs to the GSP E family.</text>
</comment>
<dbReference type="Gene3D" id="3.30.450.370">
    <property type="match status" value="1"/>
</dbReference>
<dbReference type="RefSeq" id="WP_228615372.1">
    <property type="nucleotide sequence ID" value="NZ_QEFP02000010.1"/>
</dbReference>
<gene>
    <name evidence="3" type="ORF">DDW03_001895</name>
</gene>
<dbReference type="PANTHER" id="PTHR30486:SF14">
    <property type="entry name" value="FLAGELLA ACCESSORY PROTEIN I"/>
    <property type="match status" value="1"/>
</dbReference>
<dbReference type="Gene3D" id="1.10.390.40">
    <property type="match status" value="1"/>
</dbReference>
<dbReference type="CDD" id="cd01130">
    <property type="entry name" value="VirB11-like_ATPase"/>
    <property type="match status" value="1"/>
</dbReference>
<sequence length="558" mass="65067">MPEQIQETKQEYIIKRENAKVITNDITTSFDEALNKYEHLRNYINEISLKIGPPEWMTSLDFSLRSRTEFNILYPVGDPIFIHIYKLPSGETLYNVIEPELNDNEKKKLEQIQTKIVKYAIEDINFNNVEEVRRYIIDLFNKVIDFQRRKLFSDKVYIKNKEEYDKLLYFLIRERFGYGFLEPFLRDPYLEDVHILGLGPIYVVHKIFGMLKTNREFKNEEDLNKYIIKYSQIVDRPASETRPIVDAILPDGSRVNFIYGKDISLHGSSFTIRKFSAKPLSITQLISFGTISPEEAAYLWLAIENGMNIVVSGETASGKTTLLNALATFIKPDAKVYSVEDTPELNIPHNIWQRLITREVGKSADVSMYDLLRAALRSRPNYILIGEIRGKEGYVAFQAMQTGHPVMTTFHSGNITSLIERLTGEPINIPITFIDNLNIAVFTTSVTIKGRYERRVTNIYEIEKYIAEIKKVAVRNVFTWNSVQDKHMFIGKYNSYILERKIAPLMKIDDKRKIYQILDYRAKILKKMVEYEIFDFFEVWEILKNFYINGPSSLPFSV</sequence>
<reference evidence="3" key="1">
    <citation type="journal article" date="2015" name="Appl. Environ. Microbiol.">
        <title>Nanoarchaeota, Their Sulfolobales Host, and Nanoarchaeota Virus Distribution across Yellowstone National Park Hot Springs.</title>
        <authorList>
            <person name="Munson-McGee J.H."/>
            <person name="Field E.K."/>
            <person name="Bateson M."/>
            <person name="Rooney C."/>
            <person name="Stepanauskas R."/>
            <person name="Young M.J."/>
        </authorList>
    </citation>
    <scope>NUCLEOTIDE SEQUENCE</scope>
    <source>
        <strain evidence="3">SCGC AB-777_F03</strain>
    </source>
</reference>
<dbReference type="SUPFAM" id="SSF52540">
    <property type="entry name" value="P-loop containing nucleoside triphosphate hydrolases"/>
    <property type="match status" value="1"/>
</dbReference>
<dbReference type="InterPro" id="IPR050921">
    <property type="entry name" value="T4SS_GSP_E_ATPase"/>
</dbReference>
<reference evidence="3" key="2">
    <citation type="submission" date="2017-05" db="EMBL/GenBank/DDBJ databases">
        <authorList>
            <person name="Munson-Mcgee J.H."/>
        </authorList>
    </citation>
    <scope>NUCLEOTIDE SEQUENCE</scope>
    <source>
        <strain evidence="3">SCGC AB-777_F03</strain>
    </source>
</reference>
<name>A0AAE3JHC0_NANST</name>
<feature type="domain" description="Bacterial type II secretion system protein E" evidence="2">
    <location>
        <begin position="239"/>
        <end position="423"/>
    </location>
</feature>
<organism evidence="3 4">
    <name type="scientific">Nanobsidianus stetteri</name>
    <dbReference type="NCBI Taxonomy" id="1294122"/>
    <lineage>
        <taxon>Archaea</taxon>
        <taxon>Nanobdellota</taxon>
        <taxon>Candidatus Nanoarchaeia</taxon>
        <taxon>Nanoarchaeales</taxon>
        <taxon>Nanopusillaceae</taxon>
        <taxon>Candidatus Nanobsidianus</taxon>
    </lineage>
</organism>
<dbReference type="Proteomes" id="UP000245509">
    <property type="component" value="Unassembled WGS sequence"/>
</dbReference>
<dbReference type="AlphaFoldDB" id="A0AAE3JHC0"/>
<proteinExistence type="inferred from homology"/>
<dbReference type="Gene3D" id="3.40.50.300">
    <property type="entry name" value="P-loop containing nucleotide triphosphate hydrolases"/>
    <property type="match status" value="1"/>
</dbReference>